<comment type="caution">
    <text evidence="2">The sequence shown here is derived from an EMBL/GenBank/DDBJ whole genome shotgun (WGS) entry which is preliminary data.</text>
</comment>
<accession>A0A401ZXI3</accession>
<dbReference type="EMBL" id="BIFR01000001">
    <property type="protein sequence ID" value="GCE11564.1"/>
    <property type="molecule type" value="Genomic_DNA"/>
</dbReference>
<dbReference type="Proteomes" id="UP000287352">
    <property type="component" value="Unassembled WGS sequence"/>
</dbReference>
<protein>
    <recommendedName>
        <fullName evidence="4">3-keto-disaccharide hydrolase domain-containing protein</fullName>
    </recommendedName>
</protein>
<dbReference type="Gene3D" id="2.60.120.560">
    <property type="entry name" value="Exo-inulinase, domain 1"/>
    <property type="match status" value="1"/>
</dbReference>
<keyword evidence="3" id="KW-1185">Reference proteome</keyword>
<evidence type="ECO:0000313" key="2">
    <source>
        <dbReference type="EMBL" id="GCE11564.1"/>
    </source>
</evidence>
<keyword evidence="1" id="KW-0812">Transmembrane</keyword>
<name>A0A401ZXI3_9CHLR</name>
<evidence type="ECO:0000256" key="1">
    <source>
        <dbReference type="SAM" id="Phobius"/>
    </source>
</evidence>
<organism evidence="2 3">
    <name type="scientific">Tengunoibacter tsumagoiensis</name>
    <dbReference type="NCBI Taxonomy" id="2014871"/>
    <lineage>
        <taxon>Bacteria</taxon>
        <taxon>Bacillati</taxon>
        <taxon>Chloroflexota</taxon>
        <taxon>Ktedonobacteria</taxon>
        <taxon>Ktedonobacterales</taxon>
        <taxon>Dictyobacteraceae</taxon>
        <taxon>Tengunoibacter</taxon>
    </lineage>
</organism>
<keyword evidence="1" id="KW-0472">Membrane</keyword>
<dbReference type="RefSeq" id="WP_126579256.1">
    <property type="nucleotide sequence ID" value="NZ_BIFR01000001.1"/>
</dbReference>
<evidence type="ECO:0008006" key="4">
    <source>
        <dbReference type="Google" id="ProtNLM"/>
    </source>
</evidence>
<evidence type="ECO:0000313" key="3">
    <source>
        <dbReference type="Proteomes" id="UP000287352"/>
    </source>
</evidence>
<reference evidence="3" key="1">
    <citation type="submission" date="2018-12" db="EMBL/GenBank/DDBJ databases">
        <title>Tengunoibacter tsumagoiensis gen. nov., sp. nov., Dictyobacter kobayashii sp. nov., D. alpinus sp. nov., and D. joshuensis sp. nov. and description of Dictyobacteraceae fam. nov. within the order Ktedonobacterales isolated from Tengu-no-mugimeshi.</title>
        <authorList>
            <person name="Wang C.M."/>
            <person name="Zheng Y."/>
            <person name="Sakai Y."/>
            <person name="Toyoda A."/>
            <person name="Minakuchi Y."/>
            <person name="Abe K."/>
            <person name="Yokota A."/>
            <person name="Yabe S."/>
        </authorList>
    </citation>
    <scope>NUCLEOTIDE SEQUENCE [LARGE SCALE GENOMIC DNA]</scope>
    <source>
        <strain evidence="3">Uno3</strain>
    </source>
</reference>
<gene>
    <name evidence="2" type="ORF">KTT_14230</name>
</gene>
<dbReference type="AlphaFoldDB" id="A0A401ZXI3"/>
<dbReference type="OrthoDB" id="149635at2"/>
<keyword evidence="1" id="KW-1133">Transmembrane helix</keyword>
<sequence>MNCRVCNALLPQGAAVCPQCGTRINAYGFPAGQPQQQSPQVATNYGSDPYNVLQPPPPPPYYPNVPPTTPPVQPKKKKRSLWLYIGIPLIVIMAICGLGAYGLTKLVQYGTDISIHETATAQANQLTPTPGSSQTPTPTNTNAFTQALPAGATLLTHDTMENTTSGNLWSNSSTTSKTNANDTYACGYKDGSYHITRTIKGSLSCRADATNLTLSNLAIAAKLSVVKGERMGILVRLSPVPGKGYLFFTDIEGNYNLDLINYASTTNNFTVLTTGQSAAIHTGLNTENELGLIANGSTLSLYANGQFLKSFTDTTYTTGQVAVYGDSGIGDFDIQVTDVKVWQI</sequence>
<proteinExistence type="predicted"/>
<feature type="transmembrane region" description="Helical" evidence="1">
    <location>
        <begin position="81"/>
        <end position="103"/>
    </location>
</feature>